<dbReference type="GO" id="GO:0034197">
    <property type="term" value="P:triglyceride transport"/>
    <property type="evidence" value="ECO:0007669"/>
    <property type="project" value="TreeGrafter"/>
</dbReference>
<dbReference type="GO" id="GO:0005548">
    <property type="term" value="F:phospholipid transporter activity"/>
    <property type="evidence" value="ECO:0007669"/>
    <property type="project" value="TreeGrafter"/>
</dbReference>
<evidence type="ECO:0000256" key="10">
    <source>
        <dbReference type="ARBA" id="ARBA00079438"/>
    </source>
</evidence>
<dbReference type="Proteomes" id="UP000736164">
    <property type="component" value="Unassembled WGS sequence"/>
</dbReference>
<comment type="function">
    <text evidence="7">May have the capacity to recognize and bind specific classes of odorants. May act as a carrier molecule, transporting odorants across the mucus layer to access receptor sites. May serve as a primary defense mechanism by recognizing and removing potentially harmful odorants or pathogenic microorganisms from the mucosa or clearing excess odorant from mucus to enable new odorant stimuli to be received.</text>
</comment>
<dbReference type="PIRSF" id="PIRSF037185">
    <property type="entry name" value="Cholesteryl_ester_transf"/>
    <property type="match status" value="1"/>
</dbReference>
<sequence>VAVNEQTTKVIEAAFTHAKYPDMGGEKSILFIGKVRYGLNNLWISNVSIGKSEVELREDDAVGIDIANVSATFKGTLTYGYGSWLVNLGHSLDFEIESQIDLEVNTKLYCRDGRVAADTSDCYLTFHRLLLHLQGDRQPGWIKKLFTDFVSFTVKLVIKSQICKEINNLANILAGFIQERAELFLSDGDIGVDISITASPVLKASYIESHHKGLARLGNATARISDSAFSPALLTESRMLSFWISDQVLGPLVSAAHQDGRFVRHIAGEELQGLFRTNLMAATPDFMSQLLSSESPEAKVWSLSDPQLWTTPQGTFVRSVSAVELKGVSAGHDLGLHFETEVEVVVRASYADKKLFLDARPSQVSILKASTWVGNDLKEVSDVDFLKEVVEKIGVPKVVSYLEPGLTALMDSHGLSLFELIDPEVVSQQGYVIVQLDFGFPHHLLVEFLQRTL</sequence>
<comment type="caution">
    <text evidence="13">The sequence shown here is derived from an EMBL/GenBank/DDBJ whole genome shotgun (WGS) entry which is preliminary data.</text>
</comment>
<evidence type="ECO:0000256" key="1">
    <source>
        <dbReference type="ARBA" id="ARBA00004613"/>
    </source>
</evidence>
<dbReference type="AlphaFoldDB" id="A0A8J7NWZ2"/>
<dbReference type="GO" id="GO:0034374">
    <property type="term" value="P:low-density lipoprotein particle remodeling"/>
    <property type="evidence" value="ECO:0007669"/>
    <property type="project" value="TreeGrafter"/>
</dbReference>
<evidence type="ECO:0000256" key="4">
    <source>
        <dbReference type="ARBA" id="ARBA00022729"/>
    </source>
</evidence>
<accession>A0A8J7NWZ2</accession>
<comment type="similarity">
    <text evidence="2">Belongs to the BPI/LBP/Plunc superfamily. BPI/LBP family.</text>
</comment>
<dbReference type="CDD" id="cd00025">
    <property type="entry name" value="BPI1"/>
    <property type="match status" value="1"/>
</dbReference>
<evidence type="ECO:0000256" key="8">
    <source>
        <dbReference type="ARBA" id="ARBA00073934"/>
    </source>
</evidence>
<dbReference type="GO" id="GO:0034375">
    <property type="term" value="P:high-density lipoprotein particle remodeling"/>
    <property type="evidence" value="ECO:0007669"/>
    <property type="project" value="TreeGrafter"/>
</dbReference>
<keyword evidence="3" id="KW-0964">Secreted</keyword>
<evidence type="ECO:0000256" key="6">
    <source>
        <dbReference type="ARBA" id="ARBA00023180"/>
    </source>
</evidence>
<dbReference type="GO" id="GO:0042632">
    <property type="term" value="P:cholesterol homeostasis"/>
    <property type="evidence" value="ECO:0007669"/>
    <property type="project" value="TreeGrafter"/>
</dbReference>
<dbReference type="GO" id="GO:0043691">
    <property type="term" value="P:reverse cholesterol transport"/>
    <property type="evidence" value="ECO:0007669"/>
    <property type="project" value="InterPro"/>
</dbReference>
<dbReference type="InterPro" id="IPR017942">
    <property type="entry name" value="Lipid-bd_serum_glycop_N"/>
</dbReference>
<dbReference type="GO" id="GO:0055091">
    <property type="term" value="P:phospholipid homeostasis"/>
    <property type="evidence" value="ECO:0007669"/>
    <property type="project" value="TreeGrafter"/>
</dbReference>
<feature type="domain" description="Lipid-binding serum glycoprotein N-terminal" evidence="12">
    <location>
        <begin position="2"/>
        <end position="220"/>
    </location>
</feature>
<feature type="non-terminal residue" evidence="13">
    <location>
        <position position="1"/>
    </location>
</feature>
<keyword evidence="5 11" id="KW-1015">Disulfide bond</keyword>
<dbReference type="GO" id="GO:0120020">
    <property type="term" value="F:cholesterol transfer activity"/>
    <property type="evidence" value="ECO:0007669"/>
    <property type="project" value="InterPro"/>
</dbReference>
<dbReference type="SUPFAM" id="SSF55394">
    <property type="entry name" value="Bactericidal permeability-increasing protein, BPI"/>
    <property type="match status" value="2"/>
</dbReference>
<dbReference type="Pfam" id="PF01273">
    <property type="entry name" value="LBP_BPI_CETP"/>
    <property type="match status" value="1"/>
</dbReference>
<dbReference type="GO" id="GO:0034372">
    <property type="term" value="P:very-low-density lipoprotein particle remodeling"/>
    <property type="evidence" value="ECO:0007669"/>
    <property type="project" value="TreeGrafter"/>
</dbReference>
<proteinExistence type="inferred from homology"/>
<evidence type="ECO:0000256" key="5">
    <source>
        <dbReference type="ARBA" id="ARBA00023157"/>
    </source>
</evidence>
<dbReference type="GO" id="GO:0008203">
    <property type="term" value="P:cholesterol metabolic process"/>
    <property type="evidence" value="ECO:0007669"/>
    <property type="project" value="TreeGrafter"/>
</dbReference>
<dbReference type="GO" id="GO:0015485">
    <property type="term" value="F:cholesterol binding"/>
    <property type="evidence" value="ECO:0007669"/>
    <property type="project" value="TreeGrafter"/>
</dbReference>
<dbReference type="FunFam" id="3.15.20.10:FF:000003">
    <property type="entry name" value="BPI fold-containing family B member 3"/>
    <property type="match status" value="1"/>
</dbReference>
<protein>
    <recommendedName>
        <fullName evidence="8">BPI fold-containing family B member 3</fullName>
    </recommendedName>
    <alternativeName>
        <fullName evidence="9">Ligand-binding protein RYA3</fullName>
    </alternativeName>
    <alternativeName>
        <fullName evidence="10">Long palate, lung and nasal epithelium carcinoma-associated protein 3</fullName>
    </alternativeName>
</protein>
<reference evidence="13" key="1">
    <citation type="journal article" date="2021" name="Cell">
        <title>Tracing the genetic footprints of vertebrate landing in non-teleost ray-finned fishes.</title>
        <authorList>
            <person name="Bi X."/>
            <person name="Wang K."/>
            <person name="Yang L."/>
            <person name="Pan H."/>
            <person name="Jiang H."/>
            <person name="Wei Q."/>
            <person name="Fang M."/>
            <person name="Yu H."/>
            <person name="Zhu C."/>
            <person name="Cai Y."/>
            <person name="He Y."/>
            <person name="Gan X."/>
            <person name="Zeng H."/>
            <person name="Yu D."/>
            <person name="Zhu Y."/>
            <person name="Jiang H."/>
            <person name="Qiu Q."/>
            <person name="Yang H."/>
            <person name="Zhang Y.E."/>
            <person name="Wang W."/>
            <person name="Zhu M."/>
            <person name="He S."/>
            <person name="Zhang G."/>
        </authorList>
    </citation>
    <scope>NUCLEOTIDE SEQUENCE</scope>
    <source>
        <strain evidence="13">Allg_001</strain>
    </source>
</reference>
<keyword evidence="14" id="KW-1185">Reference proteome</keyword>
<evidence type="ECO:0000256" key="3">
    <source>
        <dbReference type="ARBA" id="ARBA00022525"/>
    </source>
</evidence>
<evidence type="ECO:0000313" key="13">
    <source>
        <dbReference type="EMBL" id="MBN3321065.1"/>
    </source>
</evidence>
<evidence type="ECO:0000256" key="9">
    <source>
        <dbReference type="ARBA" id="ARBA00078931"/>
    </source>
</evidence>
<dbReference type="InterPro" id="IPR017943">
    <property type="entry name" value="Bactericidal_perm-incr_a/b_dom"/>
</dbReference>
<evidence type="ECO:0000259" key="12">
    <source>
        <dbReference type="SMART" id="SM00328"/>
    </source>
</evidence>
<gene>
    <name evidence="13" type="primary">Cetp</name>
    <name evidence="13" type="ORF">GTO95_0009810</name>
</gene>
<organism evidence="13 14">
    <name type="scientific">Atractosteus spatula</name>
    <name type="common">Alligator gar</name>
    <name type="synonym">Lepisosteus spatula</name>
    <dbReference type="NCBI Taxonomy" id="7917"/>
    <lineage>
        <taxon>Eukaryota</taxon>
        <taxon>Metazoa</taxon>
        <taxon>Chordata</taxon>
        <taxon>Craniata</taxon>
        <taxon>Vertebrata</taxon>
        <taxon>Euteleostomi</taxon>
        <taxon>Actinopterygii</taxon>
        <taxon>Neopterygii</taxon>
        <taxon>Holostei</taxon>
        <taxon>Semionotiformes</taxon>
        <taxon>Lepisosteidae</taxon>
        <taxon>Atractosteus</taxon>
    </lineage>
</organism>
<dbReference type="Gene3D" id="3.15.10.10">
    <property type="entry name" value="Bactericidal permeability-increasing protein, domain 1"/>
    <property type="match status" value="1"/>
</dbReference>
<evidence type="ECO:0000256" key="2">
    <source>
        <dbReference type="ARBA" id="ARBA00007292"/>
    </source>
</evidence>
<dbReference type="GO" id="GO:0046470">
    <property type="term" value="P:phosphatidylcholine metabolic process"/>
    <property type="evidence" value="ECO:0007669"/>
    <property type="project" value="TreeGrafter"/>
</dbReference>
<evidence type="ECO:0000313" key="14">
    <source>
        <dbReference type="Proteomes" id="UP000736164"/>
    </source>
</evidence>
<keyword evidence="4" id="KW-0732">Signal</keyword>
<dbReference type="SMART" id="SM00328">
    <property type="entry name" value="BPI1"/>
    <property type="match status" value="1"/>
</dbReference>
<dbReference type="PANTHER" id="PTHR47616">
    <property type="entry name" value="CHOLESTERYL ESTER TRANSFER PROTEIN"/>
    <property type="match status" value="1"/>
</dbReference>
<feature type="disulfide bond" evidence="11">
    <location>
        <begin position="122"/>
        <end position="163"/>
    </location>
</feature>
<evidence type="ECO:0000256" key="7">
    <source>
        <dbReference type="ARBA" id="ARBA00057513"/>
    </source>
</evidence>
<keyword evidence="6" id="KW-0325">Glycoprotein</keyword>
<dbReference type="EMBL" id="JAAWVO010053459">
    <property type="protein sequence ID" value="MBN3321065.1"/>
    <property type="molecule type" value="Genomic_DNA"/>
</dbReference>
<comment type="subcellular location">
    <subcellularLocation>
        <location evidence="1">Secreted</location>
    </subcellularLocation>
</comment>
<name>A0A8J7NWZ2_ATRSP</name>
<dbReference type="GO" id="GO:0034364">
    <property type="term" value="C:high-density lipoprotein particle"/>
    <property type="evidence" value="ECO:0007669"/>
    <property type="project" value="InterPro"/>
</dbReference>
<dbReference type="InterPro" id="IPR017130">
    <property type="entry name" value="Cholesteryl_ester_transfer"/>
</dbReference>
<dbReference type="Gene3D" id="3.15.20.10">
    <property type="entry name" value="Bactericidal permeability-increasing protein, domain 2"/>
    <property type="match status" value="1"/>
</dbReference>
<dbReference type="GO" id="GO:0006641">
    <property type="term" value="P:triglyceride metabolic process"/>
    <property type="evidence" value="ECO:0007669"/>
    <property type="project" value="TreeGrafter"/>
</dbReference>
<dbReference type="PANTHER" id="PTHR47616:SF1">
    <property type="entry name" value="CHOLESTERYL ESTER TRANSFER PROTEIN"/>
    <property type="match status" value="1"/>
</dbReference>
<dbReference type="GO" id="GO:0017129">
    <property type="term" value="F:triglyceride binding"/>
    <property type="evidence" value="ECO:0007669"/>
    <property type="project" value="TreeGrafter"/>
</dbReference>
<dbReference type="GO" id="GO:0070328">
    <property type="term" value="P:triglyceride homeostasis"/>
    <property type="evidence" value="ECO:0007669"/>
    <property type="project" value="TreeGrafter"/>
</dbReference>
<feature type="non-terminal residue" evidence="13">
    <location>
        <position position="453"/>
    </location>
</feature>
<dbReference type="GO" id="GO:0031210">
    <property type="term" value="F:phosphatidylcholine binding"/>
    <property type="evidence" value="ECO:0007669"/>
    <property type="project" value="TreeGrafter"/>
</dbReference>
<evidence type="ECO:0000256" key="11">
    <source>
        <dbReference type="PIRSR" id="PIRSR037185-50"/>
    </source>
</evidence>